<dbReference type="EMBL" id="JADWYR010000001">
    <property type="protein sequence ID" value="MBG9375455.1"/>
    <property type="molecule type" value="Genomic_DNA"/>
</dbReference>
<dbReference type="AlphaFoldDB" id="A0A931E548"/>
<comment type="caution">
    <text evidence="1">The sequence shown here is derived from an EMBL/GenBank/DDBJ whole genome shotgun (WGS) entry which is preliminary data.</text>
</comment>
<proteinExistence type="predicted"/>
<protein>
    <submittedName>
        <fullName evidence="1">Uncharacterized protein</fullName>
    </submittedName>
</protein>
<evidence type="ECO:0000313" key="1">
    <source>
        <dbReference type="EMBL" id="MBG9375455.1"/>
    </source>
</evidence>
<keyword evidence="2" id="KW-1185">Reference proteome</keyword>
<reference evidence="1" key="1">
    <citation type="submission" date="2020-11" db="EMBL/GenBank/DDBJ databases">
        <title>Bacterial whole genome sequence for Panacibacter sp. DH6.</title>
        <authorList>
            <person name="Le V."/>
            <person name="Ko S."/>
            <person name="Ahn C.-Y."/>
            <person name="Oh H.-M."/>
        </authorList>
    </citation>
    <scope>NUCLEOTIDE SEQUENCE</scope>
    <source>
        <strain evidence="1">DH6</strain>
    </source>
</reference>
<accession>A0A931E548</accession>
<gene>
    <name evidence="1" type="ORF">I5907_04370</name>
</gene>
<organism evidence="1 2">
    <name type="scientific">Panacibacter microcysteis</name>
    <dbReference type="NCBI Taxonomy" id="2793269"/>
    <lineage>
        <taxon>Bacteria</taxon>
        <taxon>Pseudomonadati</taxon>
        <taxon>Bacteroidota</taxon>
        <taxon>Chitinophagia</taxon>
        <taxon>Chitinophagales</taxon>
        <taxon>Chitinophagaceae</taxon>
        <taxon>Panacibacter</taxon>
    </lineage>
</organism>
<dbReference type="RefSeq" id="WP_196989506.1">
    <property type="nucleotide sequence ID" value="NZ_JADWYR010000001.1"/>
</dbReference>
<name>A0A931E548_9BACT</name>
<evidence type="ECO:0000313" key="2">
    <source>
        <dbReference type="Proteomes" id="UP000628448"/>
    </source>
</evidence>
<dbReference type="Proteomes" id="UP000628448">
    <property type="component" value="Unassembled WGS sequence"/>
</dbReference>
<sequence>MLTGQTIHINFDYALSETITVKLRGDISCNYVKPAYIISSLQVTKDGVVNNFPNELTIIPLVVEHDAIEWVHADSMRKSILSEALGKAIESTGEVSFLRKREKAA</sequence>